<gene>
    <name evidence="3" type="ORF">ACFQSB_18380</name>
</gene>
<name>A0ABW2P4N8_9ACTN</name>
<feature type="compositionally biased region" description="Basic and acidic residues" evidence="1">
    <location>
        <begin position="24"/>
        <end position="37"/>
    </location>
</feature>
<comment type="caution">
    <text evidence="3">The sequence shown here is derived from an EMBL/GenBank/DDBJ whole genome shotgun (WGS) entry which is preliminary data.</text>
</comment>
<feature type="region of interest" description="Disordered" evidence="1">
    <location>
        <begin position="1"/>
        <end position="53"/>
    </location>
</feature>
<evidence type="ECO:0000259" key="2">
    <source>
        <dbReference type="Pfam" id="PF03756"/>
    </source>
</evidence>
<evidence type="ECO:0000256" key="1">
    <source>
        <dbReference type="SAM" id="MobiDB-lite"/>
    </source>
</evidence>
<reference evidence="4" key="1">
    <citation type="journal article" date="2019" name="Int. J. Syst. Evol. Microbiol.">
        <title>The Global Catalogue of Microorganisms (GCM) 10K type strain sequencing project: providing services to taxonomists for standard genome sequencing and annotation.</title>
        <authorList>
            <consortium name="The Broad Institute Genomics Platform"/>
            <consortium name="The Broad Institute Genome Sequencing Center for Infectious Disease"/>
            <person name="Wu L."/>
            <person name="Ma J."/>
        </authorList>
    </citation>
    <scope>NUCLEOTIDE SEQUENCE [LARGE SCALE GENOMIC DNA]</scope>
    <source>
        <strain evidence="4">CECT 7649</strain>
    </source>
</reference>
<dbReference type="NCBIfam" id="NF041195">
    <property type="entry name" value="ScbA_BarX_GamBu"/>
    <property type="match status" value="1"/>
</dbReference>
<dbReference type="Pfam" id="PF03756">
    <property type="entry name" value="AfsA"/>
    <property type="match status" value="2"/>
</dbReference>
<proteinExistence type="predicted"/>
<keyword evidence="4" id="KW-1185">Reference proteome</keyword>
<dbReference type="RefSeq" id="WP_380827874.1">
    <property type="nucleotide sequence ID" value="NZ_JBHTCG010000011.1"/>
</dbReference>
<feature type="domain" description="A-factor biosynthesis hotdog" evidence="2">
    <location>
        <begin position="63"/>
        <end position="196"/>
    </location>
</feature>
<organism evidence="3 4">
    <name type="scientific">Sphaerisporangium rhizosphaerae</name>
    <dbReference type="NCBI Taxonomy" id="2269375"/>
    <lineage>
        <taxon>Bacteria</taxon>
        <taxon>Bacillati</taxon>
        <taxon>Actinomycetota</taxon>
        <taxon>Actinomycetes</taxon>
        <taxon>Streptosporangiales</taxon>
        <taxon>Streptosporangiaceae</taxon>
        <taxon>Sphaerisporangium</taxon>
    </lineage>
</organism>
<dbReference type="InterPro" id="IPR005509">
    <property type="entry name" value="AfsA_hotdog_dom"/>
</dbReference>
<evidence type="ECO:0000313" key="4">
    <source>
        <dbReference type="Proteomes" id="UP001596496"/>
    </source>
</evidence>
<dbReference type="EMBL" id="JBHTCG010000011">
    <property type="protein sequence ID" value="MFC7384184.1"/>
    <property type="molecule type" value="Genomic_DNA"/>
</dbReference>
<dbReference type="Proteomes" id="UP001596496">
    <property type="component" value="Unassembled WGS sequence"/>
</dbReference>
<dbReference type="InterPro" id="IPR047757">
    <property type="entry name" value="AfsA-like"/>
</dbReference>
<evidence type="ECO:0000313" key="3">
    <source>
        <dbReference type="EMBL" id="MFC7384184.1"/>
    </source>
</evidence>
<accession>A0ABW2P4N8</accession>
<sequence>MNAQLTAEQVRPPTSQQSSSPNTRGRDDMPEPDRDVHLPGPQLPGPHLPDAHLPGQRFVSRELVHKAAAEHVLLTDGVRHAPDTFLIAATLPRDHCLYEQDDCGRIDPMLPIEAFRQAAYYVQHRFYEVPETHKFILGGVTLDIGEATLPTGTSRLPLGLRVTCTPTAKSTRRRLCMRLDVELSVAGEVCGRGSLLSQAVDPRMYQAIRGRKPAPAPAPTTSHPFIGYPLFPGEVGRRRKEDVLLADDGDPGGRLLQLDQSNTEMVDHAVDHVQGMVVLEAFRQAALAATRPLTGRRASLTGLRAEFARFCELDAPVRIAATPQAGRPGADRMAVRVLAEQDGEEVAAGTMELRLGPDTTSGQDRR</sequence>
<protein>
    <submittedName>
        <fullName evidence="3">ScbA/BarX family gamma-butyrolactone biosynthesis protein</fullName>
    </submittedName>
</protein>
<feature type="region of interest" description="Disordered" evidence="1">
    <location>
        <begin position="347"/>
        <end position="366"/>
    </location>
</feature>
<feature type="domain" description="A-factor biosynthesis hotdog" evidence="2">
    <location>
        <begin position="235"/>
        <end position="354"/>
    </location>
</feature>